<evidence type="ECO:0000313" key="2">
    <source>
        <dbReference type="WBParaSite" id="RSKR_0000863400.1"/>
    </source>
</evidence>
<evidence type="ECO:0000313" key="1">
    <source>
        <dbReference type="Proteomes" id="UP000095286"/>
    </source>
</evidence>
<accession>A0AC35U7N5</accession>
<reference evidence="2" key="1">
    <citation type="submission" date="2016-11" db="UniProtKB">
        <authorList>
            <consortium name="WormBaseParasite"/>
        </authorList>
    </citation>
    <scope>IDENTIFICATION</scope>
    <source>
        <strain evidence="2">KR3021</strain>
    </source>
</reference>
<proteinExistence type="predicted"/>
<dbReference type="WBParaSite" id="RSKR_0000863400.1">
    <property type="protein sequence ID" value="RSKR_0000863400.1"/>
    <property type="gene ID" value="RSKR_0000863400"/>
</dbReference>
<organism evidence="1 2">
    <name type="scientific">Rhabditophanes sp. KR3021</name>
    <dbReference type="NCBI Taxonomy" id="114890"/>
    <lineage>
        <taxon>Eukaryota</taxon>
        <taxon>Metazoa</taxon>
        <taxon>Ecdysozoa</taxon>
        <taxon>Nematoda</taxon>
        <taxon>Chromadorea</taxon>
        <taxon>Rhabditida</taxon>
        <taxon>Tylenchina</taxon>
        <taxon>Panagrolaimomorpha</taxon>
        <taxon>Strongyloidoidea</taxon>
        <taxon>Alloionematidae</taxon>
        <taxon>Rhabditophanes</taxon>
    </lineage>
</organism>
<name>A0AC35U7N5_9BILA</name>
<dbReference type="Proteomes" id="UP000095286">
    <property type="component" value="Unplaced"/>
</dbReference>
<sequence>MKCSLQVVICFLFLLSLIQIGSANHDKNLLHAMLDKLKHKMELLNSDVKMMKVKKEIKALPVNPRSPAHLLNSVVKAPLGPGAARSL</sequence>
<protein>
    <submittedName>
        <fullName evidence="2">IL-2</fullName>
    </submittedName>
</protein>